<name>A0A8D8R0L2_9HEMI</name>
<proteinExistence type="predicted"/>
<dbReference type="GO" id="GO:0005634">
    <property type="term" value="C:nucleus"/>
    <property type="evidence" value="ECO:0007669"/>
    <property type="project" value="TreeGrafter"/>
</dbReference>
<dbReference type="PANTHER" id="PTHR19303">
    <property type="entry name" value="TRANSPOSON"/>
    <property type="match status" value="1"/>
</dbReference>
<evidence type="ECO:0000313" key="2">
    <source>
        <dbReference type="EMBL" id="CAG6640811.1"/>
    </source>
</evidence>
<protein>
    <recommendedName>
        <fullName evidence="1">DDE-1 domain-containing protein</fullName>
    </recommendedName>
</protein>
<dbReference type="AlphaFoldDB" id="A0A8D8R0L2"/>
<organism evidence="2">
    <name type="scientific">Cacopsylla melanoneura</name>
    <dbReference type="NCBI Taxonomy" id="428564"/>
    <lineage>
        <taxon>Eukaryota</taxon>
        <taxon>Metazoa</taxon>
        <taxon>Ecdysozoa</taxon>
        <taxon>Arthropoda</taxon>
        <taxon>Hexapoda</taxon>
        <taxon>Insecta</taxon>
        <taxon>Pterygota</taxon>
        <taxon>Neoptera</taxon>
        <taxon>Paraneoptera</taxon>
        <taxon>Hemiptera</taxon>
        <taxon>Sternorrhyncha</taxon>
        <taxon>Psylloidea</taxon>
        <taxon>Psyllidae</taxon>
        <taxon>Psyllinae</taxon>
        <taxon>Cacopsylla</taxon>
    </lineage>
</organism>
<dbReference type="EMBL" id="HBUF01114147">
    <property type="protein sequence ID" value="CAG6640811.1"/>
    <property type="molecule type" value="Transcribed_RNA"/>
</dbReference>
<dbReference type="InterPro" id="IPR036397">
    <property type="entry name" value="RNaseH_sf"/>
</dbReference>
<dbReference type="InterPro" id="IPR004875">
    <property type="entry name" value="DDE_SF_endonuclease_dom"/>
</dbReference>
<dbReference type="Gene3D" id="3.30.420.10">
    <property type="entry name" value="Ribonuclease H-like superfamily/Ribonuclease H"/>
    <property type="match status" value="1"/>
</dbReference>
<dbReference type="GO" id="GO:0003677">
    <property type="term" value="F:DNA binding"/>
    <property type="evidence" value="ECO:0007669"/>
    <property type="project" value="TreeGrafter"/>
</dbReference>
<dbReference type="Pfam" id="PF03184">
    <property type="entry name" value="DDE_1"/>
    <property type="match status" value="1"/>
</dbReference>
<dbReference type="PANTHER" id="PTHR19303:SF74">
    <property type="entry name" value="POGO TRANSPOSABLE ELEMENT WITH KRAB DOMAIN"/>
    <property type="match status" value="1"/>
</dbReference>
<feature type="domain" description="DDE-1" evidence="1">
    <location>
        <begin position="82"/>
        <end position="214"/>
    </location>
</feature>
<sequence length="256" mass="28936">MSLRLPRKISVARTMAFNNTQLTNYFSNLQDVYKKFKFPANKIYNMDETGVQTTPNNLPKHVAPIGKRDVSKAISSEQGQTVTAVCCMSAAGQYIPPFFIYKRKKMCRLLINNGPVGCDMAVTDKGYMNTQTFIVWLDHFAKYAIPTEDSPILLILDNHVSHVSYEAVTHAKKKFIHMLSLPPHTSHKTQPLDRVFFRPLKANYDVAIDNWLSSHAGQVVTTYHIAEIFKVAYERTATIEKASEAFKATGIFPLDT</sequence>
<reference evidence="2" key="1">
    <citation type="submission" date="2021-05" db="EMBL/GenBank/DDBJ databases">
        <authorList>
            <person name="Alioto T."/>
            <person name="Alioto T."/>
            <person name="Gomez Garrido J."/>
        </authorList>
    </citation>
    <scope>NUCLEOTIDE SEQUENCE</scope>
</reference>
<dbReference type="InterPro" id="IPR050863">
    <property type="entry name" value="CenT-Element_Derived"/>
</dbReference>
<evidence type="ECO:0000259" key="1">
    <source>
        <dbReference type="Pfam" id="PF03184"/>
    </source>
</evidence>
<accession>A0A8D8R0L2</accession>